<sequence length="115" mass="13527">MQFFRPVTTRPYQLLNLEFTLGIGISEHTFVIYCQLSHLREEIVHVGRIREREQPVWIGHNQVIGFFESVFIRSRYGHVSCCVQNFVLGLREMFSSILPLIPDPHKMSNRRLGRV</sequence>
<evidence type="ECO:0000313" key="1">
    <source>
        <dbReference type="EMBL" id="QNO54195.1"/>
    </source>
</evidence>
<protein>
    <submittedName>
        <fullName evidence="1">Uncharacterized protein</fullName>
    </submittedName>
</protein>
<organism evidence="1">
    <name type="scientific">Candidatus Methanophaga sp. ANME-1 ERB7</name>
    <dbReference type="NCBI Taxonomy" id="2759913"/>
    <lineage>
        <taxon>Archaea</taxon>
        <taxon>Methanobacteriati</taxon>
        <taxon>Methanobacteriota</taxon>
        <taxon>Stenosarchaea group</taxon>
        <taxon>Methanomicrobia</taxon>
        <taxon>Candidatus Methanophagales</taxon>
        <taxon>Candidatus Methanophagaceae</taxon>
        <taxon>Candidatus Methanophaga</taxon>
    </lineage>
</organism>
<reference evidence="1" key="1">
    <citation type="submission" date="2020-06" db="EMBL/GenBank/DDBJ databases">
        <title>Unique genomic features of the anaerobic methanotrophic archaea.</title>
        <authorList>
            <person name="Chadwick G.L."/>
            <person name="Skennerton C.T."/>
            <person name="Laso-Perez R."/>
            <person name="Leu A.O."/>
            <person name="Speth D.R."/>
            <person name="Yu H."/>
            <person name="Morgan-Lang C."/>
            <person name="Hatzenpichler R."/>
            <person name="Goudeau D."/>
            <person name="Malmstrom R."/>
            <person name="Brazelton W.J."/>
            <person name="Woyke T."/>
            <person name="Hallam S.J."/>
            <person name="Tyson G.W."/>
            <person name="Wegener G."/>
            <person name="Boetius A."/>
            <person name="Orphan V."/>
        </authorList>
    </citation>
    <scope>NUCLEOTIDE SEQUENCE</scope>
</reference>
<name>A0A7G9Z1R1_9EURY</name>
<accession>A0A7G9Z1R1</accession>
<gene>
    <name evidence="1" type="ORF">KIENGFOE_00001</name>
</gene>
<proteinExistence type="predicted"/>
<dbReference type="EMBL" id="MT631570">
    <property type="protein sequence ID" value="QNO54195.1"/>
    <property type="molecule type" value="Genomic_DNA"/>
</dbReference>
<dbReference type="AlphaFoldDB" id="A0A7G9Z1R1"/>